<dbReference type="AlphaFoldDB" id="A0A1J9QEA0"/>
<feature type="transmembrane region" description="Helical" evidence="1">
    <location>
        <begin position="133"/>
        <end position="150"/>
    </location>
</feature>
<reference evidence="2 3" key="1">
    <citation type="submission" date="2015-07" db="EMBL/GenBank/DDBJ databases">
        <title>Emmonsia species relationships and genome sequence.</title>
        <authorList>
            <consortium name="The Broad Institute Genomics Platform"/>
            <person name="Cuomo C.A."/>
            <person name="Munoz J.F."/>
            <person name="Imamovic A."/>
            <person name="Priest M.E."/>
            <person name="Young S."/>
            <person name="Clay O.K."/>
            <person name="McEwen J.G."/>
        </authorList>
    </citation>
    <scope>NUCLEOTIDE SEQUENCE [LARGE SCALE GENOMIC DNA]</scope>
    <source>
        <strain evidence="2 3">UAMH 9510</strain>
    </source>
</reference>
<keyword evidence="1" id="KW-0472">Membrane</keyword>
<feature type="transmembrane region" description="Helical" evidence="1">
    <location>
        <begin position="78"/>
        <end position="100"/>
    </location>
</feature>
<evidence type="ECO:0000313" key="3">
    <source>
        <dbReference type="Proteomes" id="UP000182235"/>
    </source>
</evidence>
<dbReference type="VEuPathDB" id="FungiDB:AJ78_05198"/>
<keyword evidence="1" id="KW-1133">Transmembrane helix</keyword>
<organism evidence="2 3">
    <name type="scientific">Emergomyces pasteurianus Ep9510</name>
    <dbReference type="NCBI Taxonomy" id="1447872"/>
    <lineage>
        <taxon>Eukaryota</taxon>
        <taxon>Fungi</taxon>
        <taxon>Dikarya</taxon>
        <taxon>Ascomycota</taxon>
        <taxon>Pezizomycotina</taxon>
        <taxon>Eurotiomycetes</taxon>
        <taxon>Eurotiomycetidae</taxon>
        <taxon>Onygenales</taxon>
        <taxon>Ajellomycetaceae</taxon>
        <taxon>Emergomyces</taxon>
    </lineage>
</organism>
<dbReference type="EMBL" id="LGRN01000218">
    <property type="protein sequence ID" value="OJD14463.1"/>
    <property type="molecule type" value="Genomic_DNA"/>
</dbReference>
<comment type="caution">
    <text evidence="2">The sequence shown here is derived from an EMBL/GenBank/DDBJ whole genome shotgun (WGS) entry which is preliminary data.</text>
</comment>
<keyword evidence="1" id="KW-0812">Transmembrane</keyword>
<accession>A0A1J9QEA0</accession>
<evidence type="ECO:0000313" key="2">
    <source>
        <dbReference type="EMBL" id="OJD14463.1"/>
    </source>
</evidence>
<name>A0A1J9QEA0_9EURO</name>
<dbReference type="Proteomes" id="UP000182235">
    <property type="component" value="Unassembled WGS sequence"/>
</dbReference>
<proteinExistence type="predicted"/>
<evidence type="ECO:0000256" key="1">
    <source>
        <dbReference type="SAM" id="Phobius"/>
    </source>
</evidence>
<gene>
    <name evidence="2" type="ORF">AJ78_05198</name>
</gene>
<keyword evidence="3" id="KW-1185">Reference proteome</keyword>
<sequence length="151" mass="16710">MVKAAPFQEKKSAFSGPRFTNNSNAWVAGTLLVTRLSSRKAWKSLEKMTAWMPTDVACGWQNKSAGELPTAARSPTVFAFWTSTAYFLVLFGSSFILPSYSATLDSALDLKASPPVFCLESPPYAVIVFMAEARRYLTLRALLVLLLIYVR</sequence>
<protein>
    <submittedName>
        <fullName evidence="2">Uncharacterized protein</fullName>
    </submittedName>
</protein>